<reference evidence="1 2" key="1">
    <citation type="submission" date="2017-02" db="EMBL/GenBank/DDBJ databases">
        <authorList>
            <person name="Peterson S.W."/>
        </authorList>
    </citation>
    <scope>NUCLEOTIDE SEQUENCE [LARGE SCALE GENOMIC DNA]</scope>
    <source>
        <strain evidence="1 2">DSM 22899</strain>
    </source>
</reference>
<sequence length="589" mass="67207">MKPIWKWVIGITVSLLLVISVSAWYLSRHWRPILDARLKEAVMNATDSLYLIAYDELGFNLVTGNATIENLRLTVDTARYAKMEINQQAPDNVYNISIANLQIRRFHPRRILADRRLNIDDIIIDTPAIQVVNTYHVYNDTVATKRDPRTLYQRIAHLLNEVSVGNIYLNDIQFKFTKNTDSAVNETALNNLNIHVRDVLIDSVSQFDTSRFYLTRAIDVDMPGFRYETPDSFYYVSFDRVQLATLYKRLLVTGLKYAPRMNKSEFYKRSQQAKDMAIIAFPAIHLEDIDLQRFVDSRKLYAGSLHIDSGTVAISNDLRYPRHATNKMGKSPHQLLLNMKQTIKIDSVLLNHLNISYAEVGKKYGKEGKITFDDASGVFRNVTNDTSALLRNQVMEAQLTTYLMNTGKLDVLFAFDMLDKDGKYTYKGQLGPMNGTPLNRMITPLLNAEIGSANIKGLRFDVQADDRRARGSLRFDYDNMRLHLLTEGDDGGRSSKRVVSFLANSFIINDSNPDANGQYHRGRINYTRPPTYSFFKMLWQSLAQGIKECAGISPERERRLLNAAEEAKQAAEKTGGFFRRVFGKKAEGN</sequence>
<keyword evidence="2" id="KW-1185">Reference proteome</keyword>
<evidence type="ECO:0000313" key="2">
    <source>
        <dbReference type="Proteomes" id="UP000190541"/>
    </source>
</evidence>
<dbReference type="STRING" id="623280.SAMN05660226_02761"/>
<accession>A0A1T5DEF1</accession>
<evidence type="ECO:0008006" key="3">
    <source>
        <dbReference type="Google" id="ProtNLM"/>
    </source>
</evidence>
<organism evidence="1 2">
    <name type="scientific">Parapedobacter luteus</name>
    <dbReference type="NCBI Taxonomy" id="623280"/>
    <lineage>
        <taxon>Bacteria</taxon>
        <taxon>Pseudomonadati</taxon>
        <taxon>Bacteroidota</taxon>
        <taxon>Sphingobacteriia</taxon>
        <taxon>Sphingobacteriales</taxon>
        <taxon>Sphingobacteriaceae</taxon>
        <taxon>Parapedobacter</taxon>
    </lineage>
</organism>
<gene>
    <name evidence="1" type="ORF">SAMN05660226_02761</name>
</gene>
<dbReference type="RefSeq" id="WP_079717434.1">
    <property type="nucleotide sequence ID" value="NZ_FUYS01000006.1"/>
</dbReference>
<proteinExistence type="predicted"/>
<dbReference type="Proteomes" id="UP000190541">
    <property type="component" value="Unassembled WGS sequence"/>
</dbReference>
<evidence type="ECO:0000313" key="1">
    <source>
        <dbReference type="EMBL" id="SKB70065.1"/>
    </source>
</evidence>
<dbReference type="AlphaFoldDB" id="A0A1T5DEF1"/>
<dbReference type="EMBL" id="FUYS01000006">
    <property type="protein sequence ID" value="SKB70065.1"/>
    <property type="molecule type" value="Genomic_DNA"/>
</dbReference>
<name>A0A1T5DEF1_9SPHI</name>
<dbReference type="OrthoDB" id="814802at2"/>
<protein>
    <recommendedName>
        <fullName evidence="3">DUF748 domain-containing protein</fullName>
    </recommendedName>
</protein>